<dbReference type="EMBL" id="ML986484">
    <property type="protein sequence ID" value="KAF2280744.1"/>
    <property type="molecule type" value="Genomic_DNA"/>
</dbReference>
<name>A0A6A6JX17_WESOR</name>
<dbReference type="OrthoDB" id="6365676at2759"/>
<feature type="compositionally biased region" description="Polar residues" evidence="1">
    <location>
        <begin position="455"/>
        <end position="464"/>
    </location>
</feature>
<organism evidence="2 3">
    <name type="scientific">Westerdykella ornata</name>
    <dbReference type="NCBI Taxonomy" id="318751"/>
    <lineage>
        <taxon>Eukaryota</taxon>
        <taxon>Fungi</taxon>
        <taxon>Dikarya</taxon>
        <taxon>Ascomycota</taxon>
        <taxon>Pezizomycotina</taxon>
        <taxon>Dothideomycetes</taxon>
        <taxon>Pleosporomycetidae</taxon>
        <taxon>Pleosporales</taxon>
        <taxon>Sporormiaceae</taxon>
        <taxon>Westerdykella</taxon>
    </lineage>
</organism>
<feature type="compositionally biased region" description="Low complexity" evidence="1">
    <location>
        <begin position="733"/>
        <end position="745"/>
    </location>
</feature>
<feature type="compositionally biased region" description="Basic and acidic residues" evidence="1">
    <location>
        <begin position="929"/>
        <end position="938"/>
    </location>
</feature>
<feature type="compositionally biased region" description="Basic and acidic residues" evidence="1">
    <location>
        <begin position="440"/>
        <end position="450"/>
    </location>
</feature>
<evidence type="ECO:0000313" key="2">
    <source>
        <dbReference type="EMBL" id="KAF2280744.1"/>
    </source>
</evidence>
<proteinExistence type="predicted"/>
<dbReference type="Proteomes" id="UP000800097">
    <property type="component" value="Unassembled WGS sequence"/>
</dbReference>
<accession>A0A6A6JX17</accession>
<feature type="compositionally biased region" description="Polar residues" evidence="1">
    <location>
        <begin position="427"/>
        <end position="437"/>
    </location>
</feature>
<feature type="compositionally biased region" description="Low complexity" evidence="1">
    <location>
        <begin position="822"/>
        <end position="880"/>
    </location>
</feature>
<keyword evidence="3" id="KW-1185">Reference proteome</keyword>
<feature type="region of interest" description="Disordered" evidence="1">
    <location>
        <begin position="929"/>
        <end position="961"/>
    </location>
</feature>
<feature type="compositionally biased region" description="Polar residues" evidence="1">
    <location>
        <begin position="513"/>
        <end position="528"/>
    </location>
</feature>
<dbReference type="GeneID" id="54554513"/>
<feature type="compositionally biased region" description="Polar residues" evidence="1">
    <location>
        <begin position="685"/>
        <end position="699"/>
    </location>
</feature>
<evidence type="ECO:0000256" key="1">
    <source>
        <dbReference type="SAM" id="MobiDB-lite"/>
    </source>
</evidence>
<protein>
    <recommendedName>
        <fullName evidence="4">Nucleolar protein Dnt1-like N-terminal domain-containing protein</fullName>
    </recommendedName>
</protein>
<sequence>MATLPASAQMRLTVEVLPLAEENSYGPYRDVALAAFKGRKFALPVQIDDTIERVWSKIEERYKKNYLTPIQAASFAIKVLQDAYDCDLDVGDTVRSLFEGEPDPAKRMIKVVPTFVYRDFSVPLTSNLRPASARKRQQEAQANDSTKRRRLEGQDHVQTSRRGVQHRVLPSTESDHSVEFARDTNGMAQTHSERKARRSKSGSVIQTGYAQTGGAEFASVLKDESPDLGEPSARTIPDLNLSSPHTSRIEKSTPLAASAVRTPRSSEKATSPSRTPIARRSQRSLNEDPTIGLTQQRLRAQDVEIEREEVEQAERMQDLDSVHQSPRSSSPEPTTVETAPLPVPRRSVYEVSPSPEFLQSPSKPKATYARNARPRRQQKSIEPRGTSRAPSPRVLIRHSPVKMRLANGTVGMARRFRFSDPDHIVSTPETNGANEANLSPDDHPELRESGPAESVTKNVQSNGTLEAAKPSKLKKPSQKSYNMPPPKEAPDRASPLGRPAARGRPRSVAKSRISAQSTSPKPTSTTAILAQLQRVKENILAKRRQSQGSQSADLSNGSSRHVSFSPTLTREQKISSPAPSHAQNEAEELQAQLDDEVNKETVAEVAEPSADEEDAPVVEKVPELPPLPWDSSASWDFGAVQGQDAIPQEEADGTPASKADNDVRLPPPSELRTTGEPDNEANAASRATSPSEVNSTRSSPPAVRQPARYLSHSPTPQQTDPDDDEGDEDEKGTAAPAKPESAATAVERETDTETSSSDSDTSTDSDEDIEMPDADADAPSPSIPEPPSSGPTLPSPTRAEIPIEPAVSLAAPRSSEIPPPGTTTTKTTTSTTISKTPIPLPGTTSSTTKTVTSTAISKTPIPLPSSQRLPSSQPQGSQSARRPRASQYTTLREQLNAAKAGSANVARRRTFDPSTQSLNLLKKAKVEVGEKKGADAKKALLVGGDDDSEEESSSSSESDSD</sequence>
<dbReference type="AlphaFoldDB" id="A0A6A6JX17"/>
<feature type="compositionally biased region" description="Acidic residues" evidence="1">
    <location>
        <begin position="585"/>
        <end position="595"/>
    </location>
</feature>
<feature type="compositionally biased region" description="Acidic residues" evidence="1">
    <location>
        <begin position="761"/>
        <end position="776"/>
    </location>
</feature>
<feature type="compositionally biased region" description="Acidic residues" evidence="1">
    <location>
        <begin position="720"/>
        <end position="730"/>
    </location>
</feature>
<evidence type="ECO:0000313" key="3">
    <source>
        <dbReference type="Proteomes" id="UP000800097"/>
    </source>
</evidence>
<feature type="compositionally biased region" description="Acidic residues" evidence="1">
    <location>
        <begin position="944"/>
        <end position="961"/>
    </location>
</feature>
<feature type="compositionally biased region" description="Basic and acidic residues" evidence="1">
    <location>
        <begin position="299"/>
        <end position="321"/>
    </location>
</feature>
<feature type="region of interest" description="Disordered" evidence="1">
    <location>
        <begin position="128"/>
        <end position="204"/>
    </location>
</feature>
<evidence type="ECO:0008006" key="4">
    <source>
        <dbReference type="Google" id="ProtNLM"/>
    </source>
</evidence>
<feature type="compositionally biased region" description="Polar residues" evidence="1">
    <location>
        <begin position="546"/>
        <end position="583"/>
    </location>
</feature>
<feature type="compositionally biased region" description="Polar residues" evidence="1">
    <location>
        <begin position="322"/>
        <end position="337"/>
    </location>
</feature>
<dbReference type="RefSeq" id="XP_033658281.1">
    <property type="nucleotide sequence ID" value="XM_033801338.1"/>
</dbReference>
<feature type="compositionally biased region" description="Basic and acidic residues" evidence="1">
    <location>
        <begin position="173"/>
        <end position="182"/>
    </location>
</feature>
<gene>
    <name evidence="2" type="ORF">EI97DRAFT_463199</name>
</gene>
<reference evidence="2" key="1">
    <citation type="journal article" date="2020" name="Stud. Mycol.">
        <title>101 Dothideomycetes genomes: a test case for predicting lifestyles and emergence of pathogens.</title>
        <authorList>
            <person name="Haridas S."/>
            <person name="Albert R."/>
            <person name="Binder M."/>
            <person name="Bloem J."/>
            <person name="Labutti K."/>
            <person name="Salamov A."/>
            <person name="Andreopoulos B."/>
            <person name="Baker S."/>
            <person name="Barry K."/>
            <person name="Bills G."/>
            <person name="Bluhm B."/>
            <person name="Cannon C."/>
            <person name="Castanera R."/>
            <person name="Culley D."/>
            <person name="Daum C."/>
            <person name="Ezra D."/>
            <person name="Gonzalez J."/>
            <person name="Henrissat B."/>
            <person name="Kuo A."/>
            <person name="Liang C."/>
            <person name="Lipzen A."/>
            <person name="Lutzoni F."/>
            <person name="Magnuson J."/>
            <person name="Mondo S."/>
            <person name="Nolan M."/>
            <person name="Ohm R."/>
            <person name="Pangilinan J."/>
            <person name="Park H.-J."/>
            <person name="Ramirez L."/>
            <person name="Alfaro M."/>
            <person name="Sun H."/>
            <person name="Tritt A."/>
            <person name="Yoshinaga Y."/>
            <person name="Zwiers L.-H."/>
            <person name="Turgeon B."/>
            <person name="Goodwin S."/>
            <person name="Spatafora J."/>
            <person name="Crous P."/>
            <person name="Grigoriev I."/>
        </authorList>
    </citation>
    <scope>NUCLEOTIDE SEQUENCE</scope>
    <source>
        <strain evidence="2">CBS 379.55</strain>
    </source>
</reference>
<feature type="region of interest" description="Disordered" evidence="1">
    <location>
        <begin position="224"/>
        <end position="890"/>
    </location>
</feature>